<dbReference type="CDD" id="cd19543">
    <property type="entry name" value="DCL_NRPS"/>
    <property type="match status" value="1"/>
</dbReference>
<organism evidence="6 7">
    <name type="scientific">Pseudomonas yamanorum</name>
    <dbReference type="NCBI Taxonomy" id="515393"/>
    <lineage>
        <taxon>Bacteria</taxon>
        <taxon>Pseudomonadati</taxon>
        <taxon>Pseudomonadota</taxon>
        <taxon>Gammaproteobacteria</taxon>
        <taxon>Pseudomonadales</taxon>
        <taxon>Pseudomonadaceae</taxon>
        <taxon>Pseudomonas</taxon>
    </lineage>
</organism>
<comment type="caution">
    <text evidence="6">The sequence shown here is derived from an EMBL/GenBank/DDBJ whole genome shotgun (WGS) entry which is preliminary data.</text>
</comment>
<dbReference type="FunFam" id="3.40.50.980:FF:000001">
    <property type="entry name" value="Non-ribosomal peptide synthetase"/>
    <property type="match status" value="2"/>
</dbReference>
<accession>A0AAJ3H7I0</accession>
<keyword evidence="3" id="KW-0596">Phosphopantetheine</keyword>
<dbReference type="FunFam" id="2.30.38.10:FF:000001">
    <property type="entry name" value="Non-ribosomal peptide synthetase PvdI"/>
    <property type="match status" value="1"/>
</dbReference>
<gene>
    <name evidence="6" type="ORF">HX826_23165</name>
</gene>
<proteinExistence type="inferred from homology"/>
<dbReference type="NCBIfam" id="TIGR01733">
    <property type="entry name" value="AA-adenyl-dom"/>
    <property type="match status" value="2"/>
</dbReference>
<dbReference type="Gene3D" id="3.40.50.1820">
    <property type="entry name" value="alpha/beta hydrolase"/>
    <property type="match status" value="1"/>
</dbReference>
<dbReference type="SUPFAM" id="SSF53474">
    <property type="entry name" value="alpha/beta-Hydrolases"/>
    <property type="match status" value="1"/>
</dbReference>
<dbReference type="InterPro" id="IPR020806">
    <property type="entry name" value="PKS_PP-bd"/>
</dbReference>
<dbReference type="InterPro" id="IPR010060">
    <property type="entry name" value="NRPS_synth"/>
</dbReference>
<keyword evidence="4" id="KW-0597">Phosphoprotein</keyword>
<evidence type="ECO:0000259" key="5">
    <source>
        <dbReference type="PROSITE" id="PS50075"/>
    </source>
</evidence>
<dbReference type="GO" id="GO:0031177">
    <property type="term" value="F:phosphopantetheine binding"/>
    <property type="evidence" value="ECO:0007669"/>
    <property type="project" value="InterPro"/>
</dbReference>
<dbReference type="InterPro" id="IPR036736">
    <property type="entry name" value="ACP-like_sf"/>
</dbReference>
<dbReference type="InterPro" id="IPR029058">
    <property type="entry name" value="AB_hydrolase_fold"/>
</dbReference>
<dbReference type="GO" id="GO:0044550">
    <property type="term" value="P:secondary metabolite biosynthetic process"/>
    <property type="evidence" value="ECO:0007669"/>
    <property type="project" value="UniProtKB-ARBA"/>
</dbReference>
<dbReference type="NCBIfam" id="TIGR01720">
    <property type="entry name" value="NRPS-para261"/>
    <property type="match status" value="1"/>
</dbReference>
<dbReference type="InterPro" id="IPR025110">
    <property type="entry name" value="AMP-bd_C"/>
</dbReference>
<comment type="cofactor">
    <cofactor evidence="1">
        <name>pantetheine 4'-phosphate</name>
        <dbReference type="ChEBI" id="CHEBI:47942"/>
    </cofactor>
</comment>
<dbReference type="Pfam" id="PF00975">
    <property type="entry name" value="Thioesterase"/>
    <property type="match status" value="1"/>
</dbReference>
<evidence type="ECO:0000256" key="2">
    <source>
        <dbReference type="ARBA" id="ARBA00006432"/>
    </source>
</evidence>
<dbReference type="CDD" id="cd17649">
    <property type="entry name" value="A_NRPS_PvdJ-like"/>
    <property type="match status" value="2"/>
</dbReference>
<dbReference type="PROSITE" id="PS50075">
    <property type="entry name" value="CARRIER"/>
    <property type="match status" value="2"/>
</dbReference>
<feature type="domain" description="Carrier" evidence="5">
    <location>
        <begin position="2539"/>
        <end position="2614"/>
    </location>
</feature>
<dbReference type="InterPro" id="IPR023213">
    <property type="entry name" value="CAT-like_dom_sf"/>
</dbReference>
<dbReference type="PROSITE" id="PS00012">
    <property type="entry name" value="PHOSPHOPANTETHEINE"/>
    <property type="match status" value="2"/>
</dbReference>
<dbReference type="InterPro" id="IPR010071">
    <property type="entry name" value="AA_adenyl_dom"/>
</dbReference>
<dbReference type="Pfam" id="PF00501">
    <property type="entry name" value="AMP-binding"/>
    <property type="match status" value="2"/>
</dbReference>
<feature type="domain" description="Carrier" evidence="5">
    <location>
        <begin position="1022"/>
        <end position="1096"/>
    </location>
</feature>
<dbReference type="InterPro" id="IPR020845">
    <property type="entry name" value="AMP-binding_CS"/>
</dbReference>
<dbReference type="SUPFAM" id="SSF56801">
    <property type="entry name" value="Acetyl-CoA synthetase-like"/>
    <property type="match status" value="2"/>
</dbReference>
<dbReference type="EMBL" id="JACAQR010000032">
    <property type="protein sequence ID" value="NWD44781.1"/>
    <property type="molecule type" value="Genomic_DNA"/>
</dbReference>
<dbReference type="PROSITE" id="PS00455">
    <property type="entry name" value="AMP_BINDING"/>
    <property type="match status" value="2"/>
</dbReference>
<dbReference type="PANTHER" id="PTHR45398:SF1">
    <property type="entry name" value="ENZYME, PUTATIVE (JCVI)-RELATED"/>
    <property type="match status" value="1"/>
</dbReference>
<dbReference type="Proteomes" id="UP000546584">
    <property type="component" value="Unassembled WGS sequence"/>
</dbReference>
<dbReference type="SMART" id="SM00823">
    <property type="entry name" value="PKS_PP"/>
    <property type="match status" value="2"/>
</dbReference>
<dbReference type="GO" id="GO:0003824">
    <property type="term" value="F:catalytic activity"/>
    <property type="evidence" value="ECO:0007669"/>
    <property type="project" value="InterPro"/>
</dbReference>
<dbReference type="Gene3D" id="3.30.559.10">
    <property type="entry name" value="Chloramphenicol acetyltransferase-like domain"/>
    <property type="match status" value="3"/>
</dbReference>
<name>A0AAJ3H7I0_9PSED</name>
<dbReference type="InterPro" id="IPR045851">
    <property type="entry name" value="AMP-bd_C_sf"/>
</dbReference>
<dbReference type="Gene3D" id="3.40.50.980">
    <property type="match status" value="4"/>
</dbReference>
<dbReference type="FunFam" id="1.10.1200.10:FF:000005">
    <property type="entry name" value="Nonribosomal peptide synthetase 1"/>
    <property type="match status" value="2"/>
</dbReference>
<dbReference type="FunFam" id="3.30.559.10:FF:000012">
    <property type="entry name" value="Non-ribosomal peptide synthetase"/>
    <property type="match status" value="1"/>
</dbReference>
<evidence type="ECO:0000313" key="6">
    <source>
        <dbReference type="EMBL" id="NWD44781.1"/>
    </source>
</evidence>
<evidence type="ECO:0000256" key="1">
    <source>
        <dbReference type="ARBA" id="ARBA00001957"/>
    </source>
</evidence>
<dbReference type="Pfam" id="PF00668">
    <property type="entry name" value="Condensation"/>
    <property type="match status" value="3"/>
</dbReference>
<dbReference type="Gene3D" id="1.10.1200.10">
    <property type="entry name" value="ACP-like"/>
    <property type="match status" value="2"/>
</dbReference>
<dbReference type="InterPro" id="IPR000873">
    <property type="entry name" value="AMP-dep_synth/lig_dom"/>
</dbReference>
<dbReference type="Pfam" id="PF00550">
    <property type="entry name" value="PP-binding"/>
    <property type="match status" value="2"/>
</dbReference>
<dbReference type="Gene3D" id="3.30.559.30">
    <property type="entry name" value="Nonribosomal peptide synthetase, condensation domain"/>
    <property type="match status" value="3"/>
</dbReference>
<dbReference type="NCBIfam" id="NF003417">
    <property type="entry name" value="PRK04813.1"/>
    <property type="match status" value="2"/>
</dbReference>
<dbReference type="Gene3D" id="3.30.300.30">
    <property type="match status" value="2"/>
</dbReference>
<dbReference type="Pfam" id="PF13193">
    <property type="entry name" value="AMP-binding_C"/>
    <property type="match status" value="2"/>
</dbReference>
<sequence>MQELLASVGSLSSKERKALATLLKRQGINLYNVAPIFKRNGEEPAVLSYAQQRLWFFWQLDPHNTAFNIPAALQLEGALDVEALRCSFEALIARHESLRTTFRQDQAQAVQVIHPAARFTLSVENATALPAAGHAEHIQAFVERLASQPFDLEQGPLLRVSLLKLADDDHVLVVAMHHIVSDGWSVPIMIEELIALYQAHVNGTEANLPALSVQYADYAAWQRQWMEAGEQERQLGYWKDQLGTEQPVLQLPADRPRSAVQSQAGADCEILVEPALARQLKQLAAQHNCTLFMVLLASFQALLHRYSGQAQIRVGVPVANRTRAEAERLIGFFVNTQVLQAEMNSQTRFSDLLAHVKDAALGAQAHQDLPFEQLVEALQPERSLSHSPLFQVMLNHQYEDAGVAPAIAGLKVKNLSWERRTAQYELTLNTIENEQGLSATLSYATDLFDRATVERITGHWLNVLQDVCRDPARPIGELPLLSAAEKQVLLQDFNRSHYHGGHLECVHQTFEAQAARTPDAVALLFGEHTLSFGELNRRANRLAHKLVELGVKPEVLVGIALERSLDMVIGLLAILKAGGAYVPMDPEYPRERLAFMIEDSAITLLLTQSRLLEVLPIPPGVNCVLLDQDSGWLQALSDRNLPCRVRPENLAYMIYTSGSTGRPKAVCVAHGPLTMHCQAIGQLYEMTAEDCELHFMSFAFDGAHERWLTTLTHGGRLLIRDNSLWSVEQTYAALHQHHVSVVAFPPVYLQQLAEYAEQFPVPPPVRIYCFGGDAVPNASFELVKRVLQPQFIINGYGPTETVVTPLIWKASRDESCQAAYAPIGKIVGARTAYVLDADLNPVPLGSAGELYLGGEGLARGYYQRPDTTAERFVADPFSRGGRLYRSGDLVRLRPDGVTEYLGRVDHQVKIRGYRIELGEIEARLQDHPAVGEAVVVAMDGPTGKQLVGYILPLDVKLSVAPTKDQELLRADIKDRLKTSLPEYMLPKHLVLLSRLPLTPNGKLDRKALPAPDFSVTQHAYVAPQTDTQQRLAQIWEEVLKVKQVGLTDNFFELGGDSIISIQVVSRARQAGIRLTPKDVFQHQTIHGLSSVAQAVDTRTLEQGPVTGASPLTPIQQVFFAEPVPERQHWNQSILLKPALPVDVTALTTALAHLVDHHDALRLGFECNDGTWQATHRPHRETPLLWQREAENAEALLAQCDEAQRSLDLQHGPLLRALLVNLADGSQRLLLVVHHLVVDGVSWRILLEDLQTLYAALQQGQAPNMPGKTSAFKAWAEHLQGYARGTALHQQMQYWQTLLQDASDELPGARRDADMAGSNGHFVSTRLDPQLTRQLLQEAPAAYRTQVNDLLLTALARVICHWTGHPSALIQLEGHGREDLFEGLDLTRTVGWFTSVFPVKLTPAQRLSDSIKTIKEQLRHLPDKGLGYGALRYLGDDSTQQKLRALASPRITFNYLGQFDQSFDEHALFSPAAEDSGDNQDPSAPLDNWLSINGQVYGGELQLNWTFSREMFEEAQIQQLADHYREELHSLVRHCLEPQNGAVTPSDFPLASLSQVQLDALALDARQLDDVYPLSPMQQGMLFHSVYEGQDDTYVNQLAVDIQGLDAERFIHAWQTVVERHDILRSGFLWKDGLAQPLQVVHKHVSLSVSQLDWRNRALSQSALQALARADREQGFDLQQAPLLRLTLVHLEDNTCHLIYTSHHILMDGWSNSQLIGEVLQSYARQPLEPLNGRFKDYIGWLQRQDHAASQAFWTHQLRDLNEPTRVAAAFGRKHQDVTRSRTHAAHLHRLDATRTQALELFAREQKVTLNSIIQAAWLVLLARYSGQDTVAFGATVAGRPTDLPGVENLLGLFINTLPIVASPQPNQSVAAWLAEVQAHNLNLREHEHTPLHEIQRWSPLGAQALFDTILVFENFPVAEALQQAAPEALVFGEVRDFEQTSYPLTLAVSLGERLSLSFEYSCADFDPQTITHIAEHLDTLLLRMLADPNQPLGQLHALPHEQHQTLISQAQGGTVDYSMTTCAHQLIEAQAEKTPGAIAIVLDDQHLTYGALNARANQLAGKLRALGAGPDRLVGLAVERSLDMAVGLLAILKSGAGYVPLDPTYPPDRLSYMLADSGLQLLLIEDPLLQRMSIPATVRTSNLTDDLDTYSAENLVHSVAPQNLAYLIYTSGSTGQPKGVAISHGALAEFCAIAGDYSQLSAEDRVLQFATFSFDGFIEQFYPPLCRGARVVLRGNSVWDTATFYEQILRHGISVADLPSAYWHLFALDCAAAGPRNYGQLRQIHVGGEAMSVEGLRHWQAAGLGAVRLLNTYGPTEATVVSSTLECSNLDLDSLSEHGIPIGRALPGRRMYGMDKDLCAAAIGTVGELYIGGATGQARAYHQRAAMTAERFVPDPFSSAGERLYRTGDLVRHRADGNIEYVGRSDHQVKIRGFRVEPGEIETCLQRCEGVREAVVIAVDAATGKQLVGYVVPTESASAAGDGALHEVLRAHLKAHLPAYMTPGQLVILARLPLTPNGKLDRKALPPAQTAVSSAPLATPQTALQQQMALIWQTVLKIDQVGLHDNFFELGGHSLLVLQAVSLINQTCGSRLSLHDFMSHPTLDALCQNLQKPSRQLAVRLNQHQGPQPPLFCFHPIFGMVHSYQPLAAALGEQTAVYGILCEAFVDGAWSNTTWAHLIELYVRNVREVQPHGPYALAGWSLGGNLAMEVAHRLEAEGEKVNFLGLIDAPPPAAVRPFWQAVEALETPPLERNALELFKRLSPQHADSAERWHQQLPAGEREALFMEWAKRQLKDDPEQLASLLLGERELRLGEHVSVKLGELAHDFEYRPLKAALHCWWAGRDKSPQLVGLLEAQLKEAFGEQCLALSMTLDSDHEGIVGAPSLLQSLSQSLLDTR</sequence>
<evidence type="ECO:0000313" key="7">
    <source>
        <dbReference type="Proteomes" id="UP000546584"/>
    </source>
</evidence>
<evidence type="ECO:0000256" key="3">
    <source>
        <dbReference type="ARBA" id="ARBA00022450"/>
    </source>
</evidence>
<comment type="similarity">
    <text evidence="2">Belongs to the ATP-dependent AMP-binding enzyme family.</text>
</comment>
<dbReference type="Gene3D" id="2.30.38.10">
    <property type="entry name" value="Luciferase, Domain 3"/>
    <property type="match status" value="2"/>
</dbReference>
<dbReference type="SUPFAM" id="SSF47336">
    <property type="entry name" value="ACP-like"/>
    <property type="match status" value="2"/>
</dbReference>
<dbReference type="FunFam" id="3.30.300.30:FF:000010">
    <property type="entry name" value="Enterobactin synthetase component F"/>
    <property type="match status" value="2"/>
</dbReference>
<evidence type="ECO:0000256" key="4">
    <source>
        <dbReference type="ARBA" id="ARBA00022553"/>
    </source>
</evidence>
<dbReference type="InterPro" id="IPR001031">
    <property type="entry name" value="Thioesterase"/>
</dbReference>
<dbReference type="InterPro" id="IPR020802">
    <property type="entry name" value="TesA-like"/>
</dbReference>
<dbReference type="CDD" id="cd19531">
    <property type="entry name" value="LCL_NRPS-like"/>
    <property type="match status" value="1"/>
</dbReference>
<dbReference type="InterPro" id="IPR001242">
    <property type="entry name" value="Condensation_dom"/>
</dbReference>
<reference evidence="6 7" key="1">
    <citation type="submission" date="2020-04" db="EMBL/GenBank/DDBJ databases">
        <title>Molecular characterization of pseudomonads from Agaricus bisporus reveal novel blotch 2 pathogens in Western Europe.</title>
        <authorList>
            <person name="Taparia T."/>
            <person name="Krijger M."/>
            <person name="Haynes E."/>
            <person name="Elpinstone J.G."/>
            <person name="Noble R."/>
            <person name="Van Der Wolf J."/>
        </authorList>
    </citation>
    <scope>NUCLEOTIDE SEQUENCE [LARGE SCALE GENOMIC DNA]</scope>
    <source>
        <strain evidence="6 7">IPO3753</strain>
    </source>
</reference>
<dbReference type="CDD" id="cd19534">
    <property type="entry name" value="E_NRPS"/>
    <property type="match status" value="1"/>
</dbReference>
<dbReference type="InterPro" id="IPR006162">
    <property type="entry name" value="Ppantetheine_attach_site"/>
</dbReference>
<dbReference type="InterPro" id="IPR009081">
    <property type="entry name" value="PP-bd_ACP"/>
</dbReference>
<dbReference type="PANTHER" id="PTHR45398">
    <property type="match status" value="1"/>
</dbReference>
<dbReference type="SMART" id="SM00824">
    <property type="entry name" value="PKS_TE"/>
    <property type="match status" value="1"/>
</dbReference>
<protein>
    <submittedName>
        <fullName evidence="6">Amino acid adenylation domain-containing protein</fullName>
    </submittedName>
</protein>
<dbReference type="RefSeq" id="WP_177026975.1">
    <property type="nucleotide sequence ID" value="NZ_JACAQR010000032.1"/>
</dbReference>
<dbReference type="SUPFAM" id="SSF52777">
    <property type="entry name" value="CoA-dependent acyltransferases"/>
    <property type="match status" value="6"/>
</dbReference>